<proteinExistence type="predicted"/>
<gene>
    <name evidence="2" type="primary">LOC130463392</name>
</gene>
<accession>A0ABM3QYQ8</accession>
<organism evidence="1 2">
    <name type="scientific">Spinacia oleracea</name>
    <name type="common">Spinach</name>
    <dbReference type="NCBI Taxonomy" id="3562"/>
    <lineage>
        <taxon>Eukaryota</taxon>
        <taxon>Viridiplantae</taxon>
        <taxon>Streptophyta</taxon>
        <taxon>Embryophyta</taxon>
        <taxon>Tracheophyta</taxon>
        <taxon>Spermatophyta</taxon>
        <taxon>Magnoliopsida</taxon>
        <taxon>eudicotyledons</taxon>
        <taxon>Gunneridae</taxon>
        <taxon>Pentapetalae</taxon>
        <taxon>Caryophyllales</taxon>
        <taxon>Chenopodiaceae</taxon>
        <taxon>Chenopodioideae</taxon>
        <taxon>Anserineae</taxon>
        <taxon>Spinacia</taxon>
    </lineage>
</organism>
<dbReference type="GeneID" id="130463392"/>
<evidence type="ECO:0000313" key="2">
    <source>
        <dbReference type="RefSeq" id="XP_056688483.1"/>
    </source>
</evidence>
<sequence>MPDSISKTGGSSFHPALSVSNIRNHVSIVLEMENVKYGTWAEIFKIHARSHKVLHHIVPPPSEATTMEAWDRQRNIYQDHRTSRAVILEQEFTTTRQDDFPNAFA</sequence>
<dbReference type="PANTHER" id="PTHR47481:SF10">
    <property type="entry name" value="COPIA-LIKE POLYPROTEIN_RETROTRANSPOSON"/>
    <property type="match status" value="1"/>
</dbReference>
<evidence type="ECO:0000313" key="1">
    <source>
        <dbReference type="Proteomes" id="UP000813463"/>
    </source>
</evidence>
<dbReference type="PANTHER" id="PTHR47481">
    <property type="match status" value="1"/>
</dbReference>
<name>A0ABM3QYQ8_SPIOL</name>
<reference evidence="1" key="1">
    <citation type="journal article" date="2021" name="Nat. Commun.">
        <title>Genomic analyses provide insights into spinach domestication and the genetic basis of agronomic traits.</title>
        <authorList>
            <person name="Cai X."/>
            <person name="Sun X."/>
            <person name="Xu C."/>
            <person name="Sun H."/>
            <person name="Wang X."/>
            <person name="Ge C."/>
            <person name="Zhang Z."/>
            <person name="Wang Q."/>
            <person name="Fei Z."/>
            <person name="Jiao C."/>
            <person name="Wang Q."/>
        </authorList>
    </citation>
    <scope>NUCLEOTIDE SEQUENCE [LARGE SCALE GENOMIC DNA]</scope>
    <source>
        <strain evidence="1">cv. Varoflay</strain>
    </source>
</reference>
<reference evidence="2" key="2">
    <citation type="submission" date="2025-08" db="UniProtKB">
        <authorList>
            <consortium name="RefSeq"/>
        </authorList>
    </citation>
    <scope>IDENTIFICATION</scope>
    <source>
        <tissue evidence="2">Leaf</tissue>
    </source>
</reference>
<dbReference type="RefSeq" id="XP_056688483.1">
    <property type="nucleotide sequence ID" value="XM_056832505.1"/>
</dbReference>
<keyword evidence="1" id="KW-1185">Reference proteome</keyword>
<dbReference type="Proteomes" id="UP000813463">
    <property type="component" value="Chromosome 1"/>
</dbReference>
<protein>
    <submittedName>
        <fullName evidence="2">Uncharacterized protein</fullName>
    </submittedName>
</protein>